<evidence type="ECO:0000259" key="1">
    <source>
        <dbReference type="Pfam" id="PF16117"/>
    </source>
</evidence>
<dbReference type="InterPro" id="IPR032269">
    <property type="entry name" value="DUF4833"/>
</dbReference>
<dbReference type="KEGG" id="phr:C6569_00995"/>
<dbReference type="EMBL" id="CP027668">
    <property type="protein sequence ID" value="AVO43763.1"/>
    <property type="molecule type" value="Genomic_DNA"/>
</dbReference>
<sequence>MTISRRGLIAATGLLVPASPSIAQDRLPPVSIRRSELTVSRSLAVARPDLPVPSDRGMLFYVQHAINKNVLVYAARQRPDGGLDPQAPVEVFWRRYDDDNGRRRELSFFERVFAFGVSARSIAPSRYSARIAGYRERDAVIEVGSDGKPRALMTSGQRTFRVVYAYAQAEDRRFIPKIHYIDIHGIDVASGEAVRERVRLDM</sequence>
<dbReference type="RefSeq" id="WP_106747093.1">
    <property type="nucleotide sequence ID" value="NZ_CP027668.1"/>
</dbReference>
<gene>
    <name evidence="2" type="ORF">C6569_00995</name>
</gene>
<reference evidence="2 3" key="1">
    <citation type="submission" date="2018-03" db="EMBL/GenBank/DDBJ databases">
        <title>Genome sequencing of Phreatobacter sp.</title>
        <authorList>
            <person name="Kim S.-J."/>
            <person name="Heo J."/>
            <person name="Kwon S.-W."/>
        </authorList>
    </citation>
    <scope>NUCLEOTIDE SEQUENCE [LARGE SCALE GENOMIC DNA]</scope>
    <source>
        <strain evidence="2 3">S-12</strain>
    </source>
</reference>
<proteinExistence type="predicted"/>
<dbReference type="Proteomes" id="UP000237889">
    <property type="component" value="Chromosome"/>
</dbReference>
<accession>A0A2S0N743</accession>
<dbReference type="AlphaFoldDB" id="A0A2S0N743"/>
<feature type="domain" description="DUF4833" evidence="1">
    <location>
        <begin position="60"/>
        <end position="197"/>
    </location>
</feature>
<name>A0A2S0N743_9HYPH</name>
<evidence type="ECO:0000313" key="2">
    <source>
        <dbReference type="EMBL" id="AVO43763.1"/>
    </source>
</evidence>
<dbReference type="OrthoDB" id="9785831at2"/>
<dbReference type="Pfam" id="PF16117">
    <property type="entry name" value="DUF4833"/>
    <property type="match status" value="1"/>
</dbReference>
<organism evidence="2 3">
    <name type="scientific">Phreatobacter cathodiphilus</name>
    <dbReference type="NCBI Taxonomy" id="1868589"/>
    <lineage>
        <taxon>Bacteria</taxon>
        <taxon>Pseudomonadati</taxon>
        <taxon>Pseudomonadota</taxon>
        <taxon>Alphaproteobacteria</taxon>
        <taxon>Hyphomicrobiales</taxon>
        <taxon>Phreatobacteraceae</taxon>
        <taxon>Phreatobacter</taxon>
    </lineage>
</organism>
<keyword evidence="3" id="KW-1185">Reference proteome</keyword>
<protein>
    <recommendedName>
        <fullName evidence="1">DUF4833 domain-containing protein</fullName>
    </recommendedName>
</protein>
<evidence type="ECO:0000313" key="3">
    <source>
        <dbReference type="Proteomes" id="UP000237889"/>
    </source>
</evidence>